<evidence type="ECO:0000313" key="2">
    <source>
        <dbReference type="Proteomes" id="UP000003345"/>
    </source>
</evidence>
<dbReference type="Proteomes" id="UP000003345">
    <property type="component" value="Unassembled WGS sequence"/>
</dbReference>
<reference evidence="1 2" key="1">
    <citation type="submission" date="2012-04" db="EMBL/GenBank/DDBJ databases">
        <authorList>
            <person name="Harkins D.M."/>
            <person name="Madupu R."/>
            <person name="Durkin A.S."/>
            <person name="Torralba M."/>
            <person name="Methe B."/>
            <person name="Sutton G.G."/>
            <person name="Nelson K.E."/>
        </authorList>
    </citation>
    <scope>NUCLEOTIDE SEQUENCE [LARGE SCALE GENOMIC DNA]</scope>
    <source>
        <strain evidence="1 2">HK411</strain>
    </source>
</reference>
<evidence type="ECO:0000313" key="1">
    <source>
        <dbReference type="EMBL" id="EIG25121.1"/>
    </source>
</evidence>
<dbReference type="AlphaFoldDB" id="I2NH10"/>
<comment type="caution">
    <text evidence="1">The sequence shown here is derived from an EMBL/GenBank/DDBJ whole genome shotgun (WGS) entry which is preliminary data.</text>
</comment>
<protein>
    <submittedName>
        <fullName evidence="1">Uncharacterized protein</fullName>
    </submittedName>
</protein>
<accession>I2NH10</accession>
<proteinExistence type="predicted"/>
<gene>
    <name evidence="1" type="ORF">HMPREF1054_1975</name>
</gene>
<dbReference type="EMBL" id="AJMU01000062">
    <property type="protein sequence ID" value="EIG25121.1"/>
    <property type="molecule type" value="Genomic_DNA"/>
</dbReference>
<name>I2NH10_9PAST</name>
<organism evidence="1 2">
    <name type="scientific">Haemophilus paraphrohaemolyticus HK411</name>
    <dbReference type="NCBI Taxonomy" id="1095743"/>
    <lineage>
        <taxon>Bacteria</taxon>
        <taxon>Pseudomonadati</taxon>
        <taxon>Pseudomonadota</taxon>
        <taxon>Gammaproteobacteria</taxon>
        <taxon>Pasteurellales</taxon>
        <taxon>Pasteurellaceae</taxon>
        <taxon>Haemophilus</taxon>
    </lineage>
</organism>
<sequence>MVDSLLQILSEMENLSSHFFLSDRRERADTHYYSTCFLTKLNIAIHITKILHEKRNILQENIYEHFSKFHWYATVDIESINAKTSEQNAGQYKNINQAYLKCIVDIYNAFEEKYSKNSFLGKFS</sequence>